<dbReference type="AlphaFoldDB" id="Q7X1G7"/>
<sequence length="78" mass="8536">PSAAASFAAWVVFPEPSIPSKVIKRPLLGTETPFAEKVRKIFQEKRKAPEKSGAGMVKLITDQHDNNGTNCSWKDNPA</sequence>
<organism evidence="1">
    <name type="scientific">Leptospirillum ferrooxidans</name>
    <dbReference type="NCBI Taxonomy" id="180"/>
    <lineage>
        <taxon>Bacteria</taxon>
        <taxon>Pseudomonadati</taxon>
        <taxon>Nitrospirota</taxon>
        <taxon>Nitrospiria</taxon>
        <taxon>Nitrospirales</taxon>
        <taxon>Nitrospiraceae</taxon>
        <taxon>Leptospirillum</taxon>
    </lineage>
</organism>
<name>Q7X1G7_9BACT</name>
<reference evidence="1" key="1">
    <citation type="journal article" date="2003" name="Proc. Natl. Acad. Sci. U.S.A.">
        <title>Gene function analysis in environmental isolates: the nif regulon of the strict iron oxidizing bacterium Leptospirillum ferrooxidans.</title>
        <authorList>
            <person name="Parro V."/>
            <person name="Moreno-Paz M."/>
        </authorList>
    </citation>
    <scope>NUCLEOTIDE SEQUENCE</scope>
</reference>
<dbReference type="EMBL" id="AY204391">
    <property type="protein sequence ID" value="AAO38334.1"/>
    <property type="molecule type" value="Genomic_DNA"/>
</dbReference>
<protein>
    <submittedName>
        <fullName evidence="1">Lfe142p7</fullName>
    </submittedName>
</protein>
<proteinExistence type="predicted"/>
<evidence type="ECO:0000313" key="1">
    <source>
        <dbReference type="EMBL" id="AAO38334.1"/>
    </source>
</evidence>
<accession>Q7X1G7</accession>
<feature type="non-terminal residue" evidence="1">
    <location>
        <position position="1"/>
    </location>
</feature>